<keyword evidence="8 16" id="KW-0378">Hydrolase</keyword>
<dbReference type="EMBL" id="SZPQ01000001">
    <property type="protein sequence ID" value="TKI08749.1"/>
    <property type="molecule type" value="Genomic_DNA"/>
</dbReference>
<accession>A0ABY2SRK9</accession>
<evidence type="ECO:0000256" key="3">
    <source>
        <dbReference type="ARBA" id="ARBA00022519"/>
    </source>
</evidence>
<feature type="transmembrane region" description="Helical" evidence="16">
    <location>
        <begin position="21"/>
        <end position="43"/>
    </location>
</feature>
<comment type="similarity">
    <text evidence="16">Belongs to the transpeptidase family. FtsI subfamily.</text>
</comment>
<keyword evidence="11 16" id="KW-1133">Transmembrane helix</keyword>
<evidence type="ECO:0000256" key="14">
    <source>
        <dbReference type="ARBA" id="ARBA00023306"/>
    </source>
</evidence>
<dbReference type="SUPFAM" id="SSF56519">
    <property type="entry name" value="Penicillin binding protein dimerisation domain"/>
    <property type="match status" value="1"/>
</dbReference>
<comment type="caution">
    <text evidence="19">The sequence shown here is derived from an EMBL/GenBank/DDBJ whole genome shotgun (WGS) entry which is preliminary data.</text>
</comment>
<comment type="subcellular location">
    <subcellularLocation>
        <location evidence="16">Cell inner membrane</location>
        <topology evidence="16">Single-pass membrane protein</topology>
    </subcellularLocation>
    <subcellularLocation>
        <location evidence="1">Membrane</location>
    </subcellularLocation>
</comment>
<dbReference type="NCBIfam" id="NF011685">
    <property type="entry name" value="PRK15105.1"/>
    <property type="match status" value="1"/>
</dbReference>
<evidence type="ECO:0000256" key="9">
    <source>
        <dbReference type="ARBA" id="ARBA00022960"/>
    </source>
</evidence>
<evidence type="ECO:0000256" key="7">
    <source>
        <dbReference type="ARBA" id="ARBA00022692"/>
    </source>
</evidence>
<evidence type="ECO:0000256" key="2">
    <source>
        <dbReference type="ARBA" id="ARBA00022475"/>
    </source>
</evidence>
<feature type="active site" description="Acyl-ester intermediate" evidence="16">
    <location>
        <position position="306"/>
    </location>
</feature>
<comment type="pathway">
    <text evidence="16">Cell wall biogenesis; peptidoglycan biosynthesis.</text>
</comment>
<evidence type="ECO:0000256" key="11">
    <source>
        <dbReference type="ARBA" id="ARBA00022989"/>
    </source>
</evidence>
<keyword evidence="15 16" id="KW-0961">Cell wall biogenesis/degradation</keyword>
<protein>
    <recommendedName>
        <fullName evidence="16">Peptidoglycan D,D-transpeptidase FtsI</fullName>
        <ecNumber evidence="16">3.4.16.4</ecNumber>
    </recommendedName>
    <alternativeName>
        <fullName evidence="16">Penicillin-binding protein 3</fullName>
        <shortName evidence="16">PBP-3</shortName>
    </alternativeName>
</protein>
<comment type="function">
    <text evidence="16">Catalyzes cross-linking of the peptidoglycan cell wall at the division septum.</text>
</comment>
<evidence type="ECO:0000256" key="1">
    <source>
        <dbReference type="ARBA" id="ARBA00004370"/>
    </source>
</evidence>
<keyword evidence="3 16" id="KW-0997">Cell inner membrane</keyword>
<dbReference type="InterPro" id="IPR036138">
    <property type="entry name" value="PBP_dimer_sf"/>
</dbReference>
<evidence type="ECO:0000259" key="18">
    <source>
        <dbReference type="Pfam" id="PF03717"/>
    </source>
</evidence>
<sequence length="587" mass="63480">MKAARAIKLKRDVDQASFVSWRFALLCGCIVIALAGLIARVGYLQVVNPDRLVREGDMRSLRVQEVPTSRGMISDRSGRPLAVSVPVNAIWADPKELNDKGGMTLDSRWKALSDAISVPLDQVSARINANPKGRFVYLARQVNPAIGEYIHKLKLPGVYLRQESRRYYPAGQVTAHLIGFTNIDGQGIEGLEKSFDRWLTGQPGERTVRKDRFGRVIEDIAMVDSQAAHNLVLSIDERLQALVYRELNNAVAFNKAESGSAVLVDVNTGEVLAMVNSPSYNPNNLAGTPNDVMRNRAITDIFEPGSTVKPMVVMTALQRGVIKENSVINTLPYYINGHEIKDVGRYAELTLTGVLQKSSNVGVSKLALAMPSSALVDTYSRFGLGKATNLGLVGESSGLFPHKQRWSDIERATFSFGYGLMVTPLQLARVYATIGSLGVLRPLSITKVDPPVAGERVFPEPLVRTVVHMMESVALPGGGGTKAAIKGYRIAIKTGTAKKVGPDGQYINKYIAYTAGVAPASQPRFALVVVINDPQAGKYYGGAVSAPVFGAIMGGVLRTMNVEPDAIPTGDKNEMVVNQEEGSGDRS</sequence>
<evidence type="ECO:0000313" key="19">
    <source>
        <dbReference type="EMBL" id="TKI08749.1"/>
    </source>
</evidence>
<evidence type="ECO:0000259" key="17">
    <source>
        <dbReference type="Pfam" id="PF00905"/>
    </source>
</evidence>
<evidence type="ECO:0000256" key="5">
    <source>
        <dbReference type="ARBA" id="ARBA00022645"/>
    </source>
</evidence>
<keyword evidence="13 16" id="KW-0717">Septation</keyword>
<dbReference type="InterPro" id="IPR001460">
    <property type="entry name" value="PCN-bd_Tpept"/>
</dbReference>
<keyword evidence="10 16" id="KW-0573">Peptidoglycan synthesis</keyword>
<keyword evidence="4 16" id="KW-0132">Cell division</keyword>
<reference evidence="19 20" key="1">
    <citation type="submission" date="2019-04" db="EMBL/GenBank/DDBJ databases">
        <authorList>
            <person name="Li M."/>
            <person name="Gao C."/>
        </authorList>
    </citation>
    <scope>NUCLEOTIDE SEQUENCE [LARGE SCALE GENOMIC DNA]</scope>
    <source>
        <strain evidence="19 20">BGMRC 2031</strain>
    </source>
</reference>
<dbReference type="HAMAP" id="MF_02080">
    <property type="entry name" value="FtsI_transpept"/>
    <property type="match status" value="1"/>
</dbReference>
<feature type="domain" description="Penicillin-binding protein transpeptidase" evidence="17">
    <location>
        <begin position="259"/>
        <end position="553"/>
    </location>
</feature>
<evidence type="ECO:0000256" key="8">
    <source>
        <dbReference type="ARBA" id="ARBA00022801"/>
    </source>
</evidence>
<organism evidence="19 20">
    <name type="scientific">Martelella alba</name>
    <dbReference type="NCBI Taxonomy" id="2590451"/>
    <lineage>
        <taxon>Bacteria</taxon>
        <taxon>Pseudomonadati</taxon>
        <taxon>Pseudomonadota</taxon>
        <taxon>Alphaproteobacteria</taxon>
        <taxon>Hyphomicrobiales</taxon>
        <taxon>Aurantimonadaceae</taxon>
        <taxon>Martelella</taxon>
    </lineage>
</organism>
<dbReference type="Pfam" id="PF03717">
    <property type="entry name" value="PBP_dimer"/>
    <property type="match status" value="1"/>
</dbReference>
<comment type="catalytic activity">
    <reaction evidence="16">
        <text>Preferential cleavage: (Ac)2-L-Lys-D-Ala-|-D-Ala. Also transpeptidation of peptidyl-alanyl moieties that are N-acyl substituents of D-alanine.</text>
        <dbReference type="EC" id="3.4.16.4"/>
    </reaction>
</comment>
<keyword evidence="7 16" id="KW-0812">Transmembrane</keyword>
<keyword evidence="14 16" id="KW-0131">Cell cycle</keyword>
<keyword evidence="9 16" id="KW-0133">Cell shape</keyword>
<dbReference type="Gene3D" id="3.90.1310.10">
    <property type="entry name" value="Penicillin-binding protein 2a (Domain 2)"/>
    <property type="match status" value="1"/>
</dbReference>
<dbReference type="RefSeq" id="WP_136988087.1">
    <property type="nucleotide sequence ID" value="NZ_SZPQ01000001.1"/>
</dbReference>
<feature type="domain" description="Penicillin-binding protein dimerisation" evidence="18">
    <location>
        <begin position="67"/>
        <end position="219"/>
    </location>
</feature>
<evidence type="ECO:0000256" key="10">
    <source>
        <dbReference type="ARBA" id="ARBA00022984"/>
    </source>
</evidence>
<dbReference type="PANTHER" id="PTHR30627:SF1">
    <property type="entry name" value="PEPTIDOGLYCAN D,D-TRANSPEPTIDASE FTSI"/>
    <property type="match status" value="1"/>
</dbReference>
<proteinExistence type="inferred from homology"/>
<dbReference type="InterPro" id="IPR050515">
    <property type="entry name" value="Beta-lactam/transpept"/>
</dbReference>
<evidence type="ECO:0000256" key="15">
    <source>
        <dbReference type="ARBA" id="ARBA00023316"/>
    </source>
</evidence>
<keyword evidence="12 16" id="KW-0472">Membrane</keyword>
<evidence type="ECO:0000256" key="16">
    <source>
        <dbReference type="HAMAP-Rule" id="MF_02080"/>
    </source>
</evidence>
<dbReference type="Gene3D" id="3.30.450.330">
    <property type="match status" value="1"/>
</dbReference>
<name>A0ABY2SRK9_9HYPH</name>
<dbReference type="Proteomes" id="UP000305202">
    <property type="component" value="Unassembled WGS sequence"/>
</dbReference>
<evidence type="ECO:0000256" key="4">
    <source>
        <dbReference type="ARBA" id="ARBA00022618"/>
    </source>
</evidence>
<keyword evidence="20" id="KW-1185">Reference proteome</keyword>
<keyword evidence="5 16" id="KW-0121">Carboxypeptidase</keyword>
<dbReference type="PANTHER" id="PTHR30627">
    <property type="entry name" value="PEPTIDOGLYCAN D,D-TRANSPEPTIDASE"/>
    <property type="match status" value="1"/>
</dbReference>
<dbReference type="Pfam" id="PF00905">
    <property type="entry name" value="Transpeptidase"/>
    <property type="match status" value="1"/>
</dbReference>
<keyword evidence="6 16" id="KW-0645">Protease</keyword>
<dbReference type="InterPro" id="IPR005311">
    <property type="entry name" value="PBP_dimer"/>
</dbReference>
<dbReference type="EC" id="3.4.16.4" evidence="16"/>
<dbReference type="InterPro" id="IPR037532">
    <property type="entry name" value="FtsI_transpept"/>
</dbReference>
<keyword evidence="2 16" id="KW-1003">Cell membrane</keyword>
<dbReference type="InterPro" id="IPR012338">
    <property type="entry name" value="Beta-lactam/transpept-like"/>
</dbReference>
<evidence type="ECO:0000256" key="6">
    <source>
        <dbReference type="ARBA" id="ARBA00022670"/>
    </source>
</evidence>
<evidence type="ECO:0000256" key="12">
    <source>
        <dbReference type="ARBA" id="ARBA00023136"/>
    </source>
</evidence>
<gene>
    <name evidence="16" type="primary">ftsI</name>
    <name evidence="19" type="ORF">FCN80_01480</name>
</gene>
<dbReference type="Gene3D" id="1.10.150.770">
    <property type="match status" value="1"/>
</dbReference>
<evidence type="ECO:0000256" key="13">
    <source>
        <dbReference type="ARBA" id="ARBA00023210"/>
    </source>
</evidence>
<evidence type="ECO:0000313" key="20">
    <source>
        <dbReference type="Proteomes" id="UP000305202"/>
    </source>
</evidence>
<dbReference type="SUPFAM" id="SSF56601">
    <property type="entry name" value="beta-lactamase/transpeptidase-like"/>
    <property type="match status" value="1"/>
</dbReference>
<dbReference type="Gene3D" id="3.40.710.10">
    <property type="entry name" value="DD-peptidase/beta-lactamase superfamily"/>
    <property type="match status" value="1"/>
</dbReference>